<feature type="signal peptide" evidence="1">
    <location>
        <begin position="1"/>
        <end position="21"/>
    </location>
</feature>
<gene>
    <name evidence="2" type="ORF">CA834_05225</name>
</gene>
<dbReference type="Proteomes" id="UP000216840">
    <property type="component" value="Unassembled WGS sequence"/>
</dbReference>
<sequence>MKKLCLSLLAVPFFLLGQDNASFIENLTHIKVKMGHEAQFAEGVKMYKECYAENGGTDTWNFWSRLQGKGSVYAVTSRMENWAEMDEGADEASGKCRSVFPSFVSPHMEEIYTSIISYMPEISNDSSVAMDKVWVTYFQVKNNQEFMTVIKALSAEIKKAEGDERGYWYSFEGGSKDSPDYLVAWPFDKYADLDETRDGVWTVYEKAHGKKKTDNLRAMYRSAVEDSWGYIYDKSDSMSKED</sequence>
<evidence type="ECO:0000313" key="3">
    <source>
        <dbReference type="Proteomes" id="UP000216840"/>
    </source>
</evidence>
<keyword evidence="1" id="KW-0732">Signal</keyword>
<protein>
    <submittedName>
        <fullName evidence="2">Uncharacterized protein</fullName>
    </submittedName>
</protein>
<dbReference type="OrthoDB" id="6235707at2"/>
<evidence type="ECO:0000256" key="1">
    <source>
        <dbReference type="SAM" id="SignalP"/>
    </source>
</evidence>
<name>A0A265UXJ3_9FLAO</name>
<dbReference type="RefSeq" id="WP_094967611.1">
    <property type="nucleotide sequence ID" value="NZ_NGJN01000002.1"/>
</dbReference>
<organism evidence="2 3">
    <name type="scientific">Winogradskyella aurantia</name>
    <dbReference type="NCBI Taxonomy" id="1915063"/>
    <lineage>
        <taxon>Bacteria</taxon>
        <taxon>Pseudomonadati</taxon>
        <taxon>Bacteroidota</taxon>
        <taxon>Flavobacteriia</taxon>
        <taxon>Flavobacteriales</taxon>
        <taxon>Flavobacteriaceae</taxon>
        <taxon>Winogradskyella</taxon>
    </lineage>
</organism>
<evidence type="ECO:0000313" key="2">
    <source>
        <dbReference type="EMBL" id="OZV70021.1"/>
    </source>
</evidence>
<keyword evidence="3" id="KW-1185">Reference proteome</keyword>
<feature type="chain" id="PRO_5012176090" evidence="1">
    <location>
        <begin position="22"/>
        <end position="242"/>
    </location>
</feature>
<dbReference type="AlphaFoldDB" id="A0A265UXJ3"/>
<accession>A0A265UXJ3</accession>
<proteinExistence type="predicted"/>
<comment type="caution">
    <text evidence="2">The sequence shown here is derived from an EMBL/GenBank/DDBJ whole genome shotgun (WGS) entry which is preliminary data.</text>
</comment>
<reference evidence="2 3" key="1">
    <citation type="submission" date="2017-05" db="EMBL/GenBank/DDBJ databases">
        <title>The draft genome sequence of Idiomarina salinarum WNB302.</title>
        <authorList>
            <person name="Sun Y."/>
            <person name="Chen B."/>
            <person name="Du Z."/>
        </authorList>
    </citation>
    <scope>NUCLEOTIDE SEQUENCE [LARGE SCALE GENOMIC DNA]</scope>
    <source>
        <strain evidence="2 3">WNB302</strain>
    </source>
</reference>
<dbReference type="EMBL" id="NGJN01000002">
    <property type="protein sequence ID" value="OZV70021.1"/>
    <property type="molecule type" value="Genomic_DNA"/>
</dbReference>